<evidence type="ECO:0000313" key="2">
    <source>
        <dbReference type="Proteomes" id="UP000813444"/>
    </source>
</evidence>
<keyword evidence="2" id="KW-1185">Reference proteome</keyword>
<dbReference type="EMBL" id="JAGPNK010000019">
    <property type="protein sequence ID" value="KAH7305226.1"/>
    <property type="molecule type" value="Genomic_DNA"/>
</dbReference>
<dbReference type="OrthoDB" id="27483at2759"/>
<evidence type="ECO:0000313" key="1">
    <source>
        <dbReference type="EMBL" id="KAH7305226.1"/>
    </source>
</evidence>
<dbReference type="AlphaFoldDB" id="A0A8K0SFY5"/>
<dbReference type="Proteomes" id="UP000813444">
    <property type="component" value="Unassembled WGS sequence"/>
</dbReference>
<sequence>MGNTGPQAIHWYRTTAVAIVPRDSLAEFLTPSSSSSLYSSDGSSVRGLLQYLILACEKPELSPRLSTTLLGCSEKALKSHQESFHQMLDEDTLLGLAKFAVQSEHATLFQQISRYHRDTLPAAFFSWLRSRLATGNDAKRRWCMLSSEIMTSFLCYHGYSKMFSCINSLAPLSTHSENGPTHDLQEGVLGSLRASLLTILDEYLKPTRMFKPSLPLTNEDGQNMSNLALYHEQPLIFISEMMAPKILNKTNVEFILGFLSQLATHDSNQNVFHGGAKTVWRDIARLFIEQTDFCVVRKVSPAAPPRTWPLNPLSAPQPPQPRELDGNLLSRFFSELERYSIDFDLVGLLLTKLVESAPQFPPVDLLQLWVPFLHDIGLSPRDFTKDTTCASLYKQLLTVVMKDLVNRYVGRQPIKDTNLARARVGCGCGDCNALDLFLTNGSSQRERFRMGKQRRQHLHVMLDKAHAECTHVTERVGSPHTLVVTKIFTKNNENLRRDGRKHPRQSSLLITRNCKSGWAMSTRMWLI</sequence>
<reference evidence="1" key="1">
    <citation type="journal article" date="2021" name="Nat. Commun.">
        <title>Genetic determinants of endophytism in the Arabidopsis root mycobiome.</title>
        <authorList>
            <person name="Mesny F."/>
            <person name="Miyauchi S."/>
            <person name="Thiergart T."/>
            <person name="Pickel B."/>
            <person name="Atanasova L."/>
            <person name="Karlsson M."/>
            <person name="Huettel B."/>
            <person name="Barry K.W."/>
            <person name="Haridas S."/>
            <person name="Chen C."/>
            <person name="Bauer D."/>
            <person name="Andreopoulos W."/>
            <person name="Pangilinan J."/>
            <person name="LaButti K."/>
            <person name="Riley R."/>
            <person name="Lipzen A."/>
            <person name="Clum A."/>
            <person name="Drula E."/>
            <person name="Henrissat B."/>
            <person name="Kohler A."/>
            <person name="Grigoriev I.V."/>
            <person name="Martin F.M."/>
            <person name="Hacquard S."/>
        </authorList>
    </citation>
    <scope>NUCLEOTIDE SEQUENCE</scope>
    <source>
        <strain evidence="1">MPI-CAGE-CH-0235</strain>
    </source>
</reference>
<name>A0A8K0SFY5_9HYPO</name>
<proteinExistence type="predicted"/>
<protein>
    <submittedName>
        <fullName evidence="1">Uncharacterized protein</fullName>
    </submittedName>
</protein>
<organism evidence="1 2">
    <name type="scientific">Stachybotrys elegans</name>
    <dbReference type="NCBI Taxonomy" id="80388"/>
    <lineage>
        <taxon>Eukaryota</taxon>
        <taxon>Fungi</taxon>
        <taxon>Dikarya</taxon>
        <taxon>Ascomycota</taxon>
        <taxon>Pezizomycotina</taxon>
        <taxon>Sordariomycetes</taxon>
        <taxon>Hypocreomycetidae</taxon>
        <taxon>Hypocreales</taxon>
        <taxon>Stachybotryaceae</taxon>
        <taxon>Stachybotrys</taxon>
    </lineage>
</organism>
<comment type="caution">
    <text evidence="1">The sequence shown here is derived from an EMBL/GenBank/DDBJ whole genome shotgun (WGS) entry which is preliminary data.</text>
</comment>
<accession>A0A8K0SFY5</accession>
<gene>
    <name evidence="1" type="ORF">B0I35DRAFT_114078</name>
</gene>